<dbReference type="VEuPathDB" id="TriTrypDB:TEOVI_000129900"/>
<dbReference type="AlphaFoldDB" id="A0A1G4IC99"/>
<keyword evidence="2" id="KW-1185">Reference proteome</keyword>
<comment type="caution">
    <text evidence="1">The sequence shown here is derived from an EMBL/GenBank/DDBJ whole genome shotgun (WGS) entry which is preliminary data.</text>
</comment>
<dbReference type="Proteomes" id="UP000195570">
    <property type="component" value="Unassembled WGS sequence"/>
</dbReference>
<proteinExistence type="predicted"/>
<accession>A0A1G4IC99</accession>
<dbReference type="GeneID" id="92375239"/>
<name>A0A1G4IC99_TRYEQ</name>
<dbReference type="EMBL" id="CZPT02001300">
    <property type="protein sequence ID" value="SCU69730.1"/>
    <property type="molecule type" value="Genomic_DNA"/>
</dbReference>
<sequence>MPAVCQSLISGYEEENQYLLVEAIHIQRELKHCGAEPIATDPCDRMFPKQYASPLQMLRRTENQPIALSSELLNTWGGTTRQDRKECYCQPKLLSANYCRVEPYCNNKVARPQLPSAFGGKGSLFPSIAARLENDVALGLAASLWPSGNVVGHCDDRLAHLLVLSSTIVRCKKIAQRDCEKLGGVAAARGVSSELRCEYMKAIEHLVYLERSVTETILLVPPNLGVSQERLPCRGGAALQDSVAKSHTSKGTSVELSVSILSAVRVLKGLIEPATLTDRATSNPTWQYSLVRTAADVPSRYDIVDAMSYTLEPYPGLAVPRIYCAVARQLALEILRSAGNGSIGDRAAVAALRILQHINTRTECLCSEEREAGQRFLSRLQWRLQRLTQMLASEVVDEATLPTRELVAATRMFCGDPPVDFS</sequence>
<evidence type="ECO:0000313" key="2">
    <source>
        <dbReference type="Proteomes" id="UP000195570"/>
    </source>
</evidence>
<organism evidence="1 2">
    <name type="scientific">Trypanosoma equiperdum</name>
    <dbReference type="NCBI Taxonomy" id="5694"/>
    <lineage>
        <taxon>Eukaryota</taxon>
        <taxon>Discoba</taxon>
        <taxon>Euglenozoa</taxon>
        <taxon>Kinetoplastea</taxon>
        <taxon>Metakinetoplastina</taxon>
        <taxon>Trypanosomatida</taxon>
        <taxon>Trypanosomatidae</taxon>
        <taxon>Trypanosoma</taxon>
    </lineage>
</organism>
<dbReference type="RefSeq" id="XP_067080641.1">
    <property type="nucleotide sequence ID" value="XM_067224540.1"/>
</dbReference>
<evidence type="ECO:0000313" key="1">
    <source>
        <dbReference type="EMBL" id="SCU69730.1"/>
    </source>
</evidence>
<reference evidence="1" key="1">
    <citation type="submission" date="2016-09" db="EMBL/GenBank/DDBJ databases">
        <authorList>
            <person name="Hebert L."/>
            <person name="Moumen B."/>
        </authorList>
    </citation>
    <scope>NUCLEOTIDE SEQUENCE [LARGE SCALE GENOMIC DNA]</scope>
    <source>
        <strain evidence="1">OVI</strain>
    </source>
</reference>
<protein>
    <submittedName>
        <fullName evidence="1">Uncharacterized protein</fullName>
    </submittedName>
</protein>
<gene>
    <name evidence="1" type="ORF">TEOVI_000129900</name>
</gene>